<sequence>MGLISYSNMMIHQRLEDEWDEIEDIGSSDESKDKVVSHGSSPNRAQLHKRMSVAQEEEDLTWDIEDDDEPAQA</sequence>
<dbReference type="EMBL" id="CM042051">
    <property type="protein sequence ID" value="KAI3729773.1"/>
    <property type="molecule type" value="Genomic_DNA"/>
</dbReference>
<protein>
    <submittedName>
        <fullName evidence="1">Uncharacterized protein</fullName>
    </submittedName>
</protein>
<reference evidence="1 2" key="2">
    <citation type="journal article" date="2022" name="Mol. Ecol. Resour.">
        <title>The genomes of chicory, endive, great burdock and yacon provide insights into Asteraceae paleo-polyploidization history and plant inulin production.</title>
        <authorList>
            <person name="Fan W."/>
            <person name="Wang S."/>
            <person name="Wang H."/>
            <person name="Wang A."/>
            <person name="Jiang F."/>
            <person name="Liu H."/>
            <person name="Zhao H."/>
            <person name="Xu D."/>
            <person name="Zhang Y."/>
        </authorList>
    </citation>
    <scope>NUCLEOTIDE SEQUENCE [LARGE SCALE GENOMIC DNA]</scope>
    <source>
        <strain evidence="2">cv. Niubang</strain>
    </source>
</reference>
<organism evidence="1 2">
    <name type="scientific">Arctium lappa</name>
    <name type="common">Greater burdock</name>
    <name type="synonym">Lappa major</name>
    <dbReference type="NCBI Taxonomy" id="4217"/>
    <lineage>
        <taxon>Eukaryota</taxon>
        <taxon>Viridiplantae</taxon>
        <taxon>Streptophyta</taxon>
        <taxon>Embryophyta</taxon>
        <taxon>Tracheophyta</taxon>
        <taxon>Spermatophyta</taxon>
        <taxon>Magnoliopsida</taxon>
        <taxon>eudicotyledons</taxon>
        <taxon>Gunneridae</taxon>
        <taxon>Pentapetalae</taxon>
        <taxon>asterids</taxon>
        <taxon>campanulids</taxon>
        <taxon>Asterales</taxon>
        <taxon>Asteraceae</taxon>
        <taxon>Carduoideae</taxon>
        <taxon>Cardueae</taxon>
        <taxon>Arctiinae</taxon>
        <taxon>Arctium</taxon>
    </lineage>
</organism>
<reference evidence="2" key="1">
    <citation type="journal article" date="2022" name="Mol. Ecol. Resour.">
        <title>The genomes of chicory, endive, great burdock and yacon provide insights into Asteraceae palaeo-polyploidization history and plant inulin production.</title>
        <authorList>
            <person name="Fan W."/>
            <person name="Wang S."/>
            <person name="Wang H."/>
            <person name="Wang A."/>
            <person name="Jiang F."/>
            <person name="Liu H."/>
            <person name="Zhao H."/>
            <person name="Xu D."/>
            <person name="Zhang Y."/>
        </authorList>
    </citation>
    <scope>NUCLEOTIDE SEQUENCE [LARGE SCALE GENOMIC DNA]</scope>
    <source>
        <strain evidence="2">cv. Niubang</strain>
    </source>
</reference>
<gene>
    <name evidence="1" type="ORF">L6452_18439</name>
</gene>
<proteinExistence type="predicted"/>
<evidence type="ECO:0000313" key="1">
    <source>
        <dbReference type="EMBL" id="KAI3729773.1"/>
    </source>
</evidence>
<accession>A0ACB9C675</accession>
<keyword evidence="2" id="KW-1185">Reference proteome</keyword>
<dbReference type="Proteomes" id="UP001055879">
    <property type="component" value="Linkage Group LG05"/>
</dbReference>
<name>A0ACB9C675_ARCLA</name>
<comment type="caution">
    <text evidence="1">The sequence shown here is derived from an EMBL/GenBank/DDBJ whole genome shotgun (WGS) entry which is preliminary data.</text>
</comment>
<evidence type="ECO:0000313" key="2">
    <source>
        <dbReference type="Proteomes" id="UP001055879"/>
    </source>
</evidence>